<keyword evidence="3" id="KW-1185">Reference proteome</keyword>
<reference evidence="2 3" key="1">
    <citation type="journal article" date="2018" name="Syst. Appl. Microbiol.">
        <title>Corynebacterium heidelbergense sp. nov., isolated from the preen glands of Egyptian geese (Alopochen aegyptiacus).</title>
        <authorList>
            <person name="Braun M.S."/>
            <person name="Wang E."/>
            <person name="Zimmermann S."/>
            <person name="Wink M."/>
        </authorList>
    </citation>
    <scope>NUCLEOTIDE SEQUENCE [LARGE SCALE GENOMIC DNA]</scope>
    <source>
        <strain evidence="2 3">647</strain>
    </source>
</reference>
<gene>
    <name evidence="2" type="ORF">DLJ54_08845</name>
</gene>
<evidence type="ECO:0000256" key="1">
    <source>
        <dbReference type="SAM" id="MobiDB-lite"/>
    </source>
</evidence>
<organism evidence="2 3">
    <name type="scientific">Corynebacterium heidelbergense</name>
    <dbReference type="NCBI Taxonomy" id="2055947"/>
    <lineage>
        <taxon>Bacteria</taxon>
        <taxon>Bacillati</taxon>
        <taxon>Actinomycetota</taxon>
        <taxon>Actinomycetes</taxon>
        <taxon>Mycobacteriales</taxon>
        <taxon>Corynebacteriaceae</taxon>
        <taxon>Corynebacterium</taxon>
    </lineage>
</organism>
<dbReference type="EMBL" id="QHCV01000110">
    <property type="protein sequence ID" value="RAV31344.1"/>
    <property type="molecule type" value="Genomic_DNA"/>
</dbReference>
<dbReference type="Proteomes" id="UP000251577">
    <property type="component" value="Unassembled WGS sequence"/>
</dbReference>
<sequence length="81" mass="9369">MLPVRSLPRPPNPGRSPLQTAHPPPRGLPPLSDRDLPPPDLHLLRKTTEAPARWTRRYSRSKPMSRMFRHLPDSSCRWLFA</sequence>
<protein>
    <submittedName>
        <fullName evidence="2">Uncharacterized protein</fullName>
    </submittedName>
</protein>
<dbReference type="AlphaFoldDB" id="A0A364V3Y3"/>
<evidence type="ECO:0000313" key="3">
    <source>
        <dbReference type="Proteomes" id="UP000251577"/>
    </source>
</evidence>
<accession>A0A364V3Y3</accession>
<proteinExistence type="predicted"/>
<evidence type="ECO:0000313" key="2">
    <source>
        <dbReference type="EMBL" id="RAV31344.1"/>
    </source>
</evidence>
<feature type="compositionally biased region" description="Basic and acidic residues" evidence="1">
    <location>
        <begin position="32"/>
        <end position="48"/>
    </location>
</feature>
<name>A0A364V3Y3_9CORY</name>
<comment type="caution">
    <text evidence="2">The sequence shown here is derived from an EMBL/GenBank/DDBJ whole genome shotgun (WGS) entry which is preliminary data.</text>
</comment>
<feature type="region of interest" description="Disordered" evidence="1">
    <location>
        <begin position="1"/>
        <end position="49"/>
    </location>
</feature>